<accession>A0A2W5TW89</accession>
<dbReference type="PANTHER" id="PTHR47506:SF6">
    <property type="entry name" value="HTH-TYPE TRANSCRIPTIONAL REPRESSOR NEMR"/>
    <property type="match status" value="1"/>
</dbReference>
<comment type="caution">
    <text evidence="6">The sequence shown here is derived from an EMBL/GenBank/DDBJ whole genome shotgun (WGS) entry which is preliminary data.</text>
</comment>
<dbReference type="Proteomes" id="UP000249061">
    <property type="component" value="Unassembled WGS sequence"/>
</dbReference>
<dbReference type="InterPro" id="IPR011075">
    <property type="entry name" value="TetR_C"/>
</dbReference>
<dbReference type="PANTHER" id="PTHR47506">
    <property type="entry name" value="TRANSCRIPTIONAL REGULATORY PROTEIN"/>
    <property type="match status" value="1"/>
</dbReference>
<organism evidence="6 7">
    <name type="scientific">Archangium gephyra</name>
    <dbReference type="NCBI Taxonomy" id="48"/>
    <lineage>
        <taxon>Bacteria</taxon>
        <taxon>Pseudomonadati</taxon>
        <taxon>Myxococcota</taxon>
        <taxon>Myxococcia</taxon>
        <taxon>Myxococcales</taxon>
        <taxon>Cystobacterineae</taxon>
        <taxon>Archangiaceae</taxon>
        <taxon>Archangium</taxon>
    </lineage>
</organism>
<reference evidence="6 7" key="1">
    <citation type="submission" date="2017-08" db="EMBL/GenBank/DDBJ databases">
        <title>Infants hospitalized years apart are colonized by the same room-sourced microbial strains.</title>
        <authorList>
            <person name="Brooks B."/>
            <person name="Olm M.R."/>
            <person name="Firek B.A."/>
            <person name="Baker R."/>
            <person name="Thomas B.C."/>
            <person name="Morowitz M.J."/>
            <person name="Banfield J.F."/>
        </authorList>
    </citation>
    <scope>NUCLEOTIDE SEQUENCE [LARGE SCALE GENOMIC DNA]</scope>
    <source>
        <strain evidence="6">S2_003_000_R2_14</strain>
    </source>
</reference>
<protein>
    <submittedName>
        <fullName evidence="6">TetR family transcriptional regulator</fullName>
    </submittedName>
</protein>
<proteinExistence type="predicted"/>
<dbReference type="PRINTS" id="PR00455">
    <property type="entry name" value="HTHTETR"/>
</dbReference>
<dbReference type="Gene3D" id="1.10.357.10">
    <property type="entry name" value="Tetracycline Repressor, domain 2"/>
    <property type="match status" value="1"/>
</dbReference>
<dbReference type="SUPFAM" id="SSF46689">
    <property type="entry name" value="Homeodomain-like"/>
    <property type="match status" value="1"/>
</dbReference>
<sequence>MPRAAAKRAIKQDRAVKTRQDILNSAITLFARRGILATTMAELARAIHMTPGALYWHFPTKEDLLLAAIEELHKRFVGSFEPLLESAANMTAAAQFEAFCSHVGQYLHENREHGIFYGMVGAEAAENTEDVATALRQALEVYVTAIAQIVQYGQEKTREFRTDVDARTIANTVIFGNIGLVVQHNLFRETLSYAPIVQSMNQVLLKGLLK</sequence>
<feature type="DNA-binding region" description="H-T-H motif" evidence="4">
    <location>
        <begin position="39"/>
        <end position="58"/>
    </location>
</feature>
<dbReference type="PROSITE" id="PS50977">
    <property type="entry name" value="HTH_TETR_2"/>
    <property type="match status" value="1"/>
</dbReference>
<evidence type="ECO:0000256" key="2">
    <source>
        <dbReference type="ARBA" id="ARBA00023125"/>
    </source>
</evidence>
<name>A0A2W5TW89_9BACT</name>
<keyword evidence="1" id="KW-0805">Transcription regulation</keyword>
<dbReference type="Pfam" id="PF16925">
    <property type="entry name" value="TetR_C_13"/>
    <property type="match status" value="1"/>
</dbReference>
<evidence type="ECO:0000313" key="7">
    <source>
        <dbReference type="Proteomes" id="UP000249061"/>
    </source>
</evidence>
<evidence type="ECO:0000313" key="6">
    <source>
        <dbReference type="EMBL" id="PZR18702.1"/>
    </source>
</evidence>
<evidence type="ECO:0000256" key="1">
    <source>
        <dbReference type="ARBA" id="ARBA00023015"/>
    </source>
</evidence>
<evidence type="ECO:0000256" key="4">
    <source>
        <dbReference type="PROSITE-ProRule" id="PRU00335"/>
    </source>
</evidence>
<evidence type="ECO:0000256" key="3">
    <source>
        <dbReference type="ARBA" id="ARBA00023163"/>
    </source>
</evidence>
<dbReference type="EMBL" id="QFQP01000001">
    <property type="protein sequence ID" value="PZR18702.1"/>
    <property type="molecule type" value="Genomic_DNA"/>
</dbReference>
<keyword evidence="2 4" id="KW-0238">DNA-binding</keyword>
<dbReference type="InterPro" id="IPR036271">
    <property type="entry name" value="Tet_transcr_reg_TetR-rel_C_sf"/>
</dbReference>
<feature type="domain" description="HTH tetR-type" evidence="5">
    <location>
        <begin position="16"/>
        <end position="76"/>
    </location>
</feature>
<dbReference type="GO" id="GO:0003677">
    <property type="term" value="F:DNA binding"/>
    <property type="evidence" value="ECO:0007669"/>
    <property type="project" value="UniProtKB-UniRule"/>
</dbReference>
<keyword evidence="3" id="KW-0804">Transcription</keyword>
<dbReference type="InterPro" id="IPR001647">
    <property type="entry name" value="HTH_TetR"/>
</dbReference>
<dbReference type="Pfam" id="PF00440">
    <property type="entry name" value="TetR_N"/>
    <property type="match status" value="1"/>
</dbReference>
<dbReference type="InterPro" id="IPR009057">
    <property type="entry name" value="Homeodomain-like_sf"/>
</dbReference>
<dbReference type="SUPFAM" id="SSF48498">
    <property type="entry name" value="Tetracyclin repressor-like, C-terminal domain"/>
    <property type="match status" value="1"/>
</dbReference>
<dbReference type="AlphaFoldDB" id="A0A2W5TW89"/>
<gene>
    <name evidence="6" type="ORF">DI536_02140</name>
</gene>
<evidence type="ECO:0000259" key="5">
    <source>
        <dbReference type="PROSITE" id="PS50977"/>
    </source>
</evidence>